<keyword evidence="2" id="KW-0548">Nucleotidyltransferase</keyword>
<keyword evidence="2" id="KW-0695">RNA-directed DNA polymerase</keyword>
<sequence>MGFDSDWVDSLKKCANTVSYSVVFNDYTGHTFIPSRGLRQGDPLSPFLFLFCGEGLSSLMRLALEGKIVRGVKASRSGLQVSHLLFADDCILFGEATERGATSLKEGKKNDHQSARSSYDKKTRVRRAFTEGGLGFQKLDKFNIVLLAKQGWHLITYPKSLLARVLKAKYYPLSDFLNAHLGNLPSLTWKSVWLAKGLLAKGLCWRIGKGDQISI</sequence>
<dbReference type="Pfam" id="PF00078">
    <property type="entry name" value="RVT_1"/>
    <property type="match status" value="1"/>
</dbReference>
<dbReference type="PANTHER" id="PTHR46890:SF48">
    <property type="entry name" value="RNA-DIRECTED DNA POLYMERASE"/>
    <property type="match status" value="1"/>
</dbReference>
<dbReference type="EMBL" id="SMMG02000005">
    <property type="protein sequence ID" value="KAA3474148.1"/>
    <property type="molecule type" value="Genomic_DNA"/>
</dbReference>
<protein>
    <submittedName>
        <fullName evidence="2">Reverse transcriptase</fullName>
    </submittedName>
</protein>
<evidence type="ECO:0000313" key="3">
    <source>
        <dbReference type="Proteomes" id="UP000325315"/>
    </source>
</evidence>
<accession>A0A5B6VZ07</accession>
<evidence type="ECO:0000259" key="1">
    <source>
        <dbReference type="Pfam" id="PF00078"/>
    </source>
</evidence>
<dbReference type="PANTHER" id="PTHR46890">
    <property type="entry name" value="NON-LTR RETROLELEMENT REVERSE TRANSCRIPTASE-LIKE PROTEIN-RELATED"/>
    <property type="match status" value="1"/>
</dbReference>
<feature type="domain" description="Reverse transcriptase" evidence="1">
    <location>
        <begin position="10"/>
        <end position="106"/>
    </location>
</feature>
<organism evidence="2 3">
    <name type="scientific">Gossypium australe</name>
    <dbReference type="NCBI Taxonomy" id="47621"/>
    <lineage>
        <taxon>Eukaryota</taxon>
        <taxon>Viridiplantae</taxon>
        <taxon>Streptophyta</taxon>
        <taxon>Embryophyta</taxon>
        <taxon>Tracheophyta</taxon>
        <taxon>Spermatophyta</taxon>
        <taxon>Magnoliopsida</taxon>
        <taxon>eudicotyledons</taxon>
        <taxon>Gunneridae</taxon>
        <taxon>Pentapetalae</taxon>
        <taxon>rosids</taxon>
        <taxon>malvids</taxon>
        <taxon>Malvales</taxon>
        <taxon>Malvaceae</taxon>
        <taxon>Malvoideae</taxon>
        <taxon>Gossypium</taxon>
    </lineage>
</organism>
<proteinExistence type="predicted"/>
<gene>
    <name evidence="2" type="ORF">EPI10_024469</name>
</gene>
<keyword evidence="3" id="KW-1185">Reference proteome</keyword>
<keyword evidence="2" id="KW-0808">Transferase</keyword>
<evidence type="ECO:0000313" key="2">
    <source>
        <dbReference type="EMBL" id="KAA3474148.1"/>
    </source>
</evidence>
<dbReference type="InterPro" id="IPR052343">
    <property type="entry name" value="Retrotransposon-Effector_Assoc"/>
</dbReference>
<reference evidence="3" key="1">
    <citation type="journal article" date="2019" name="Plant Biotechnol. J.">
        <title>Genome sequencing of the Australian wild diploid species Gossypium australe highlights disease resistance and delayed gland morphogenesis.</title>
        <authorList>
            <person name="Cai Y."/>
            <person name="Cai X."/>
            <person name="Wang Q."/>
            <person name="Wang P."/>
            <person name="Zhang Y."/>
            <person name="Cai C."/>
            <person name="Xu Y."/>
            <person name="Wang K."/>
            <person name="Zhou Z."/>
            <person name="Wang C."/>
            <person name="Geng S."/>
            <person name="Li B."/>
            <person name="Dong Q."/>
            <person name="Hou Y."/>
            <person name="Wang H."/>
            <person name="Ai P."/>
            <person name="Liu Z."/>
            <person name="Yi F."/>
            <person name="Sun M."/>
            <person name="An G."/>
            <person name="Cheng J."/>
            <person name="Zhang Y."/>
            <person name="Shi Q."/>
            <person name="Xie Y."/>
            <person name="Shi X."/>
            <person name="Chang Y."/>
            <person name="Huang F."/>
            <person name="Chen Y."/>
            <person name="Hong S."/>
            <person name="Mi L."/>
            <person name="Sun Q."/>
            <person name="Zhang L."/>
            <person name="Zhou B."/>
            <person name="Peng R."/>
            <person name="Zhang X."/>
            <person name="Liu F."/>
        </authorList>
    </citation>
    <scope>NUCLEOTIDE SEQUENCE [LARGE SCALE GENOMIC DNA]</scope>
    <source>
        <strain evidence="3">cv. PA1801</strain>
    </source>
</reference>
<name>A0A5B6VZ07_9ROSI</name>
<dbReference type="OrthoDB" id="1932527at2759"/>
<dbReference type="GO" id="GO:0003964">
    <property type="term" value="F:RNA-directed DNA polymerase activity"/>
    <property type="evidence" value="ECO:0007669"/>
    <property type="project" value="UniProtKB-KW"/>
</dbReference>
<comment type="caution">
    <text evidence="2">The sequence shown here is derived from an EMBL/GenBank/DDBJ whole genome shotgun (WGS) entry which is preliminary data.</text>
</comment>
<dbReference type="InterPro" id="IPR000477">
    <property type="entry name" value="RT_dom"/>
</dbReference>
<dbReference type="Proteomes" id="UP000325315">
    <property type="component" value="Unassembled WGS sequence"/>
</dbReference>
<dbReference type="AlphaFoldDB" id="A0A5B6VZ07"/>